<name>E3JRG5_PUCGT</name>
<keyword evidence="4" id="KW-1185">Reference proteome</keyword>
<dbReference type="PROSITE" id="PS51192">
    <property type="entry name" value="HELICASE_ATP_BIND_1"/>
    <property type="match status" value="1"/>
</dbReference>
<comment type="similarity">
    <text evidence="1">Belongs to the helicase family. RecQ subfamily.</text>
</comment>
<dbReference type="EMBL" id="DS178262">
    <property type="protein sequence ID" value="EFP74254.1"/>
    <property type="molecule type" value="Genomic_DNA"/>
</dbReference>
<dbReference type="GO" id="GO:0003676">
    <property type="term" value="F:nucleic acid binding"/>
    <property type="evidence" value="ECO:0007669"/>
    <property type="project" value="InterPro"/>
</dbReference>
<dbReference type="GO" id="GO:0005634">
    <property type="term" value="C:nucleus"/>
    <property type="evidence" value="ECO:0000318"/>
    <property type="project" value="GO_Central"/>
</dbReference>
<evidence type="ECO:0000256" key="1">
    <source>
        <dbReference type="ARBA" id="ARBA00005446"/>
    </source>
</evidence>
<accession>E3JRG5</accession>
<dbReference type="GO" id="GO:0005524">
    <property type="term" value="F:ATP binding"/>
    <property type="evidence" value="ECO:0007669"/>
    <property type="project" value="InterPro"/>
</dbReference>
<dbReference type="OrthoDB" id="2503239at2759"/>
<dbReference type="InterPro" id="IPR011545">
    <property type="entry name" value="DEAD/DEAH_box_helicase_dom"/>
</dbReference>
<dbReference type="Proteomes" id="UP000008783">
    <property type="component" value="Unassembled WGS sequence"/>
</dbReference>
<dbReference type="InterPro" id="IPR014001">
    <property type="entry name" value="Helicase_ATP-bd"/>
</dbReference>
<dbReference type="PANTHER" id="PTHR13710:SF145">
    <property type="entry name" value="ATP-DEPENDENT DNA HELICASE"/>
    <property type="match status" value="1"/>
</dbReference>
<reference key="1">
    <citation type="submission" date="2007-01" db="EMBL/GenBank/DDBJ databases">
        <title>The Genome Sequence of Puccinia graminis f. sp. tritici Strain CRL 75-36-700-3.</title>
        <authorList>
            <consortium name="The Broad Institute Genome Sequencing Platform"/>
            <person name="Birren B."/>
            <person name="Lander E."/>
            <person name="Galagan J."/>
            <person name="Nusbaum C."/>
            <person name="Devon K."/>
            <person name="Cuomo C."/>
            <person name="Jaffe D."/>
            <person name="Butler J."/>
            <person name="Alvarez P."/>
            <person name="Gnerre S."/>
            <person name="Grabherr M."/>
            <person name="Mauceli E."/>
            <person name="Brockman W."/>
            <person name="Young S."/>
            <person name="LaButti K."/>
            <person name="Sykes S."/>
            <person name="DeCaprio D."/>
            <person name="Crawford M."/>
            <person name="Koehrsen M."/>
            <person name="Engels R."/>
            <person name="Montgomery P."/>
            <person name="Pearson M."/>
            <person name="Howarth C."/>
            <person name="Larson L."/>
            <person name="White J."/>
            <person name="Zeng Q."/>
            <person name="Kodira C."/>
            <person name="Yandava C."/>
            <person name="Alvarado L."/>
            <person name="O'Leary S."/>
            <person name="Szabo L."/>
            <person name="Dean R."/>
            <person name="Schein J."/>
        </authorList>
    </citation>
    <scope>NUCLEOTIDE SEQUENCE</scope>
    <source>
        <strain>CRL 75-36-700-3</strain>
    </source>
</reference>
<dbReference type="RefSeq" id="XP_003307260.1">
    <property type="nucleotide sequence ID" value="XM_003307212.1"/>
</dbReference>
<dbReference type="SMART" id="SM00487">
    <property type="entry name" value="DEXDc"/>
    <property type="match status" value="1"/>
</dbReference>
<dbReference type="GeneID" id="10527551"/>
<sequence>MDNTSCDPPENQRIRVSLPESILRFDEDHIRAHITEKTQNTYQQEPKVQQVEAVSSLVKGQNTFVLAGTGFGKSRISEIFLRLFDKKEKATVLVLNPLDALGDNQVCIVHQFELEIVNSVFAINLTKMEFNRKTALQIRSGAFDFVYLSPEVFLNNGLFKEVYYDEEFQDRLALIVIDEAQMVYSWGLVESGKAKRSSAHKRTEDRSIFRPSYGDMGGQLSATEGVPILLLSATCRPVAVEGILKCLKITEDNITFVRGELTRPEIRILRVVMTSSGLAANNREARDF</sequence>
<dbReference type="AlphaFoldDB" id="E3JRG5"/>
<dbReference type="SUPFAM" id="SSF52540">
    <property type="entry name" value="P-loop containing nucleoside triphosphate hydrolases"/>
    <property type="match status" value="1"/>
</dbReference>
<dbReference type="GO" id="GO:0005694">
    <property type="term" value="C:chromosome"/>
    <property type="evidence" value="ECO:0000318"/>
    <property type="project" value="GO_Central"/>
</dbReference>
<dbReference type="VEuPathDB" id="FungiDB:PGTG_00210"/>
<evidence type="ECO:0000313" key="3">
    <source>
        <dbReference type="EMBL" id="EFP74254.1"/>
    </source>
</evidence>
<gene>
    <name evidence="3" type="ORF">PGTG_00210</name>
</gene>
<dbReference type="InterPro" id="IPR027417">
    <property type="entry name" value="P-loop_NTPase"/>
</dbReference>
<organism evidence="3 4">
    <name type="scientific">Puccinia graminis f. sp. tritici (strain CRL 75-36-700-3 / race SCCL)</name>
    <name type="common">Black stem rust fungus</name>
    <dbReference type="NCBI Taxonomy" id="418459"/>
    <lineage>
        <taxon>Eukaryota</taxon>
        <taxon>Fungi</taxon>
        <taxon>Dikarya</taxon>
        <taxon>Basidiomycota</taxon>
        <taxon>Pucciniomycotina</taxon>
        <taxon>Pucciniomycetes</taxon>
        <taxon>Pucciniales</taxon>
        <taxon>Pucciniaceae</taxon>
        <taxon>Puccinia</taxon>
    </lineage>
</organism>
<dbReference type="OMA" id="WEENLSI"/>
<dbReference type="Pfam" id="PF00270">
    <property type="entry name" value="DEAD"/>
    <property type="match status" value="1"/>
</dbReference>
<evidence type="ECO:0000313" key="4">
    <source>
        <dbReference type="Proteomes" id="UP000008783"/>
    </source>
</evidence>
<proteinExistence type="inferred from homology"/>
<dbReference type="HOGENOM" id="CLU_011478_0_0_1"/>
<dbReference type="InParanoid" id="E3JRG5"/>
<dbReference type="Gene3D" id="3.40.50.300">
    <property type="entry name" value="P-loop containing nucleotide triphosphate hydrolases"/>
    <property type="match status" value="1"/>
</dbReference>
<evidence type="ECO:0000259" key="2">
    <source>
        <dbReference type="PROSITE" id="PS51192"/>
    </source>
</evidence>
<feature type="domain" description="Helicase ATP-binding" evidence="2">
    <location>
        <begin position="54"/>
        <end position="253"/>
    </location>
</feature>
<reference evidence="4" key="2">
    <citation type="journal article" date="2011" name="Proc. Natl. Acad. Sci. U.S.A.">
        <title>Obligate biotrophy features unraveled by the genomic analysis of rust fungi.</title>
        <authorList>
            <person name="Duplessis S."/>
            <person name="Cuomo C.A."/>
            <person name="Lin Y.-C."/>
            <person name="Aerts A."/>
            <person name="Tisserant E."/>
            <person name="Veneault-Fourrey C."/>
            <person name="Joly D.L."/>
            <person name="Hacquard S."/>
            <person name="Amselem J."/>
            <person name="Cantarel B.L."/>
            <person name="Chiu R."/>
            <person name="Coutinho P.M."/>
            <person name="Feau N."/>
            <person name="Field M."/>
            <person name="Frey P."/>
            <person name="Gelhaye E."/>
            <person name="Goldberg J."/>
            <person name="Grabherr M.G."/>
            <person name="Kodira C.D."/>
            <person name="Kohler A."/>
            <person name="Kuees U."/>
            <person name="Lindquist E.A."/>
            <person name="Lucas S.M."/>
            <person name="Mago R."/>
            <person name="Mauceli E."/>
            <person name="Morin E."/>
            <person name="Murat C."/>
            <person name="Pangilinan J.L."/>
            <person name="Park R."/>
            <person name="Pearson M."/>
            <person name="Quesneville H."/>
            <person name="Rouhier N."/>
            <person name="Sakthikumar S."/>
            <person name="Salamov A.A."/>
            <person name="Schmutz J."/>
            <person name="Selles B."/>
            <person name="Shapiro H."/>
            <person name="Tanguay P."/>
            <person name="Tuskan G.A."/>
            <person name="Henrissat B."/>
            <person name="Van de Peer Y."/>
            <person name="Rouze P."/>
            <person name="Ellis J.G."/>
            <person name="Dodds P.N."/>
            <person name="Schein J.E."/>
            <person name="Zhong S."/>
            <person name="Hamelin R.C."/>
            <person name="Grigoriev I.V."/>
            <person name="Szabo L.J."/>
            <person name="Martin F."/>
        </authorList>
    </citation>
    <scope>NUCLEOTIDE SEQUENCE [LARGE SCALE GENOMIC DNA]</scope>
    <source>
        <strain evidence="4">CRL 75-36-700-3 / race SCCL</strain>
    </source>
</reference>
<dbReference type="KEGG" id="pgr:PGTG_00210"/>
<dbReference type="PANTHER" id="PTHR13710">
    <property type="entry name" value="DNA HELICASE RECQ FAMILY MEMBER"/>
    <property type="match status" value="1"/>
</dbReference>
<protein>
    <recommendedName>
        <fullName evidence="2">Helicase ATP-binding domain-containing protein</fullName>
    </recommendedName>
</protein>
<dbReference type="STRING" id="418459.E3JRG5"/>